<gene>
    <name evidence="2" type="ORF">ACFQ08_14255</name>
</gene>
<keyword evidence="1" id="KW-1133">Transmembrane helix</keyword>
<proteinExistence type="predicted"/>
<feature type="transmembrane region" description="Helical" evidence="1">
    <location>
        <begin position="21"/>
        <end position="39"/>
    </location>
</feature>
<keyword evidence="1" id="KW-0812">Transmembrane</keyword>
<keyword evidence="1" id="KW-0472">Membrane</keyword>
<dbReference type="EMBL" id="JBHTHX010000420">
    <property type="protein sequence ID" value="MFD0885713.1"/>
    <property type="molecule type" value="Genomic_DNA"/>
</dbReference>
<organism evidence="2 3">
    <name type="scientific">Streptosporangium algeriense</name>
    <dbReference type="NCBI Taxonomy" id="1682748"/>
    <lineage>
        <taxon>Bacteria</taxon>
        <taxon>Bacillati</taxon>
        <taxon>Actinomycetota</taxon>
        <taxon>Actinomycetes</taxon>
        <taxon>Streptosporangiales</taxon>
        <taxon>Streptosporangiaceae</taxon>
        <taxon>Streptosporangium</taxon>
    </lineage>
</organism>
<accession>A0ABW3DSP5</accession>
<protein>
    <submittedName>
        <fullName evidence="2">Uncharacterized protein</fullName>
    </submittedName>
</protein>
<name>A0ABW3DSP5_9ACTN</name>
<dbReference type="Proteomes" id="UP001597024">
    <property type="component" value="Unassembled WGS sequence"/>
</dbReference>
<sequence>MSSMLPLSQLSLLRPQRGTTVRILVWVLVMVFVVTLTSLGSDPALALGVVLAALAAIVGDLLRVSAPLSPGH</sequence>
<evidence type="ECO:0000313" key="3">
    <source>
        <dbReference type="Proteomes" id="UP001597024"/>
    </source>
</evidence>
<feature type="transmembrane region" description="Helical" evidence="1">
    <location>
        <begin position="45"/>
        <end position="62"/>
    </location>
</feature>
<reference evidence="3" key="1">
    <citation type="journal article" date="2019" name="Int. J. Syst. Evol. Microbiol.">
        <title>The Global Catalogue of Microorganisms (GCM) 10K type strain sequencing project: providing services to taxonomists for standard genome sequencing and annotation.</title>
        <authorList>
            <consortium name="The Broad Institute Genomics Platform"/>
            <consortium name="The Broad Institute Genome Sequencing Center for Infectious Disease"/>
            <person name="Wu L."/>
            <person name="Ma J."/>
        </authorList>
    </citation>
    <scope>NUCLEOTIDE SEQUENCE [LARGE SCALE GENOMIC DNA]</scope>
    <source>
        <strain evidence="3">CCUG 62974</strain>
    </source>
</reference>
<evidence type="ECO:0000313" key="2">
    <source>
        <dbReference type="EMBL" id="MFD0885713.1"/>
    </source>
</evidence>
<evidence type="ECO:0000256" key="1">
    <source>
        <dbReference type="SAM" id="Phobius"/>
    </source>
</evidence>
<comment type="caution">
    <text evidence="2">The sequence shown here is derived from an EMBL/GenBank/DDBJ whole genome shotgun (WGS) entry which is preliminary data.</text>
</comment>
<keyword evidence="3" id="KW-1185">Reference proteome</keyword>